<proteinExistence type="predicted"/>
<keyword evidence="1" id="KW-1133">Transmembrane helix</keyword>
<reference evidence="2" key="1">
    <citation type="submission" date="2014-09" db="EMBL/GenBank/DDBJ databases">
        <authorList>
            <person name="Magalhaes I.L.F."/>
            <person name="Oliveira U."/>
            <person name="Santos F.R."/>
            <person name="Vidigal T.H.D.A."/>
            <person name="Brescovit A.D."/>
            <person name="Santos A.J."/>
        </authorList>
    </citation>
    <scope>NUCLEOTIDE SEQUENCE</scope>
    <source>
        <tissue evidence="2">Shoot tissue taken approximately 20 cm above the soil surface</tissue>
    </source>
</reference>
<evidence type="ECO:0000256" key="1">
    <source>
        <dbReference type="SAM" id="Phobius"/>
    </source>
</evidence>
<protein>
    <submittedName>
        <fullName evidence="2">Uncharacterized protein</fullName>
    </submittedName>
</protein>
<keyword evidence="1" id="KW-0472">Membrane</keyword>
<feature type="transmembrane region" description="Helical" evidence="1">
    <location>
        <begin position="27"/>
        <end position="49"/>
    </location>
</feature>
<name>A0A0A9FS02_ARUDO</name>
<accession>A0A0A9FS02</accession>
<dbReference type="EMBL" id="GBRH01182834">
    <property type="protein sequence ID" value="JAE15062.1"/>
    <property type="molecule type" value="Transcribed_RNA"/>
</dbReference>
<evidence type="ECO:0000313" key="2">
    <source>
        <dbReference type="EMBL" id="JAE15062.1"/>
    </source>
</evidence>
<keyword evidence="1" id="KW-0812">Transmembrane</keyword>
<reference evidence="2" key="2">
    <citation type="journal article" date="2015" name="Data Brief">
        <title>Shoot transcriptome of the giant reed, Arundo donax.</title>
        <authorList>
            <person name="Barrero R.A."/>
            <person name="Guerrero F.D."/>
            <person name="Moolhuijzen P."/>
            <person name="Goolsby J.A."/>
            <person name="Tidwell J."/>
            <person name="Bellgard S.E."/>
            <person name="Bellgard M.I."/>
        </authorList>
    </citation>
    <scope>NUCLEOTIDE SEQUENCE</scope>
    <source>
        <tissue evidence="2">Shoot tissue taken approximately 20 cm above the soil surface</tissue>
    </source>
</reference>
<dbReference type="AlphaFoldDB" id="A0A0A9FS02"/>
<organism evidence="2">
    <name type="scientific">Arundo donax</name>
    <name type="common">Giant reed</name>
    <name type="synonym">Donax arundinaceus</name>
    <dbReference type="NCBI Taxonomy" id="35708"/>
    <lineage>
        <taxon>Eukaryota</taxon>
        <taxon>Viridiplantae</taxon>
        <taxon>Streptophyta</taxon>
        <taxon>Embryophyta</taxon>
        <taxon>Tracheophyta</taxon>
        <taxon>Spermatophyta</taxon>
        <taxon>Magnoliopsida</taxon>
        <taxon>Liliopsida</taxon>
        <taxon>Poales</taxon>
        <taxon>Poaceae</taxon>
        <taxon>PACMAD clade</taxon>
        <taxon>Arundinoideae</taxon>
        <taxon>Arundineae</taxon>
        <taxon>Arundo</taxon>
    </lineage>
</organism>
<sequence>MFTRCNLCCCPVAVLLDLKFNSYMRLITYYSGFWGLSTGWIVVLLLELISC</sequence>